<name>A0AA48KNX2_9ALTE</name>
<dbReference type="GO" id="GO:0004252">
    <property type="term" value="F:serine-type endopeptidase activity"/>
    <property type="evidence" value="ECO:0007669"/>
    <property type="project" value="TreeGrafter"/>
</dbReference>
<dbReference type="PANTHER" id="PTHR42776">
    <property type="entry name" value="SERINE PEPTIDASE S9 FAMILY MEMBER"/>
    <property type="match status" value="1"/>
</dbReference>
<dbReference type="SUPFAM" id="SSF82171">
    <property type="entry name" value="DPP6 N-terminal domain-like"/>
    <property type="match status" value="1"/>
</dbReference>
<gene>
    <name evidence="4" type="ORF">MACH26_03390</name>
</gene>
<dbReference type="GO" id="GO:0006508">
    <property type="term" value="P:proteolysis"/>
    <property type="evidence" value="ECO:0007669"/>
    <property type="project" value="InterPro"/>
</dbReference>
<dbReference type="InterPro" id="IPR001375">
    <property type="entry name" value="Peptidase_S9_cat"/>
</dbReference>
<evidence type="ECO:0000313" key="5">
    <source>
        <dbReference type="Proteomes" id="UP001333710"/>
    </source>
</evidence>
<sequence length="675" mass="75906">MFKNMMPAMVLLCLINPVCAEEKSADTPFASIKSQVETAVKAPLMARELFSQSPELQNVILSPDGKHLAYTLAKANRLEIWHYSLSTDSHRRVLSTKQLKNLHWSADSHSLVYESGPAVYKVGIKVGHLAQKLFELPGSDSQFIGPDRDKPGQYWVKDFNTSTQQHQLLTYNDQGTSHPAITSQSPITGFLSQQGQLKVIKQLIAEQQQISIVNENGLQPVTHCRALSACKLHAWDPQTKTLFVSSYFHLNTLALFSVNTVSGEKTLLHQHPKQRFDLLGVSVHPSEGPQIVSYQTDYSAHFALNEAMQPIVQEIQIKTTSPQWYLRASRKHDIFLVKDSNPTRSDNEYWIYDVAQQSWRKPLAHLKQNTIPGQWIAPRIPFWYQASDGMQLQGYLILPLGYDPAAVPLIAMPHGGPWNRSQGAYSRQAQFLANRGYAVFEPNFRSSTGLGLNYTISANKDFGNGRVQQDILEGLDYLLSHGIGDSNQQAIVGHSFGGFSTLTALAFTPERFKVGFAGAAPANLAHTLLRYGNSISVSQQPGFNLRIKTLMLDRQNRTDTARLYQQSPDKHLDKIIAPLYLWAGERDERVAIEDIREIAVRLQQKQQNVVLLSDPNEGHSPESELAKEAYLYLMEEALTRHLKGHKDQTMSKPIVSYLKKYLMFDSEEPMLGESQ</sequence>
<dbReference type="PANTHER" id="PTHR42776:SF27">
    <property type="entry name" value="DIPEPTIDYL PEPTIDASE FAMILY MEMBER 6"/>
    <property type="match status" value="1"/>
</dbReference>
<dbReference type="Proteomes" id="UP001333710">
    <property type="component" value="Chromosome"/>
</dbReference>
<dbReference type="EMBL" id="AP027272">
    <property type="protein sequence ID" value="BDX04818.1"/>
    <property type="molecule type" value="Genomic_DNA"/>
</dbReference>
<dbReference type="AlphaFoldDB" id="A0AA48KNX2"/>
<evidence type="ECO:0000259" key="3">
    <source>
        <dbReference type="Pfam" id="PF00326"/>
    </source>
</evidence>
<feature type="chain" id="PRO_5041455555" description="Peptidase S9 prolyl oligopeptidase catalytic domain-containing protein" evidence="2">
    <location>
        <begin position="21"/>
        <end position="675"/>
    </location>
</feature>
<dbReference type="Gene3D" id="3.40.50.1820">
    <property type="entry name" value="alpha/beta hydrolase"/>
    <property type="match status" value="1"/>
</dbReference>
<dbReference type="RefSeq" id="WP_338290666.1">
    <property type="nucleotide sequence ID" value="NZ_AP027272.1"/>
</dbReference>
<dbReference type="SUPFAM" id="SSF53474">
    <property type="entry name" value="alpha/beta-Hydrolases"/>
    <property type="match status" value="1"/>
</dbReference>
<dbReference type="Pfam" id="PF00326">
    <property type="entry name" value="Peptidase_S9"/>
    <property type="match status" value="1"/>
</dbReference>
<dbReference type="KEGG" id="pmaw:MACH26_03390"/>
<dbReference type="Gene3D" id="2.120.10.30">
    <property type="entry name" value="TolB, C-terminal domain"/>
    <property type="match status" value="1"/>
</dbReference>
<keyword evidence="5" id="KW-1185">Reference proteome</keyword>
<keyword evidence="1" id="KW-0378">Hydrolase</keyword>
<reference evidence="4" key="1">
    <citation type="submission" date="2023-01" db="EMBL/GenBank/DDBJ databases">
        <title>Complete genome sequence of Planctobacterium marinum strain Dej080120_11.</title>
        <authorList>
            <person name="Ueki S."/>
            <person name="Maruyama F."/>
        </authorList>
    </citation>
    <scope>NUCLEOTIDE SEQUENCE</scope>
    <source>
        <strain evidence="4">Dej080120_11</strain>
    </source>
</reference>
<evidence type="ECO:0000256" key="2">
    <source>
        <dbReference type="SAM" id="SignalP"/>
    </source>
</evidence>
<organism evidence="4 5">
    <name type="scientific">Planctobacterium marinum</name>
    <dbReference type="NCBI Taxonomy" id="1631968"/>
    <lineage>
        <taxon>Bacteria</taxon>
        <taxon>Pseudomonadati</taxon>
        <taxon>Pseudomonadota</taxon>
        <taxon>Gammaproteobacteria</taxon>
        <taxon>Alteromonadales</taxon>
        <taxon>Alteromonadaceae</taxon>
        <taxon>Planctobacterium</taxon>
    </lineage>
</organism>
<accession>A0AA48KNX2</accession>
<feature type="domain" description="Peptidase S9 prolyl oligopeptidase catalytic" evidence="3">
    <location>
        <begin position="425"/>
        <end position="628"/>
    </location>
</feature>
<proteinExistence type="predicted"/>
<keyword evidence="2" id="KW-0732">Signal</keyword>
<evidence type="ECO:0000313" key="4">
    <source>
        <dbReference type="EMBL" id="BDX04818.1"/>
    </source>
</evidence>
<dbReference type="InterPro" id="IPR011042">
    <property type="entry name" value="6-blade_b-propeller_TolB-like"/>
</dbReference>
<protein>
    <recommendedName>
        <fullName evidence="3">Peptidase S9 prolyl oligopeptidase catalytic domain-containing protein</fullName>
    </recommendedName>
</protein>
<feature type="signal peptide" evidence="2">
    <location>
        <begin position="1"/>
        <end position="20"/>
    </location>
</feature>
<evidence type="ECO:0000256" key="1">
    <source>
        <dbReference type="ARBA" id="ARBA00022801"/>
    </source>
</evidence>
<dbReference type="InterPro" id="IPR029058">
    <property type="entry name" value="AB_hydrolase_fold"/>
</dbReference>